<feature type="region of interest" description="Disordered" evidence="1">
    <location>
        <begin position="455"/>
        <end position="482"/>
    </location>
</feature>
<proteinExistence type="predicted"/>
<feature type="compositionally biased region" description="Basic residues" evidence="1">
    <location>
        <begin position="825"/>
        <end position="834"/>
    </location>
</feature>
<evidence type="ECO:0000313" key="2">
    <source>
        <dbReference type="EMBL" id="PON68908.1"/>
    </source>
</evidence>
<reference evidence="3" key="1">
    <citation type="submission" date="2016-06" db="EMBL/GenBank/DDBJ databases">
        <title>Parallel loss of symbiosis genes in relatives of nitrogen-fixing non-legume Parasponia.</title>
        <authorList>
            <person name="Van Velzen R."/>
            <person name="Holmer R."/>
            <person name="Bu F."/>
            <person name="Rutten L."/>
            <person name="Van Zeijl A."/>
            <person name="Liu W."/>
            <person name="Santuari L."/>
            <person name="Cao Q."/>
            <person name="Sharma T."/>
            <person name="Shen D."/>
            <person name="Roswanjaya Y."/>
            <person name="Wardhani T."/>
            <person name="Kalhor M.S."/>
            <person name="Jansen J."/>
            <person name="Van den Hoogen J."/>
            <person name="Gungor B."/>
            <person name="Hartog M."/>
            <person name="Hontelez J."/>
            <person name="Verver J."/>
            <person name="Yang W.-C."/>
            <person name="Schijlen E."/>
            <person name="Repin R."/>
            <person name="Schilthuizen M."/>
            <person name="Schranz E."/>
            <person name="Heidstra R."/>
            <person name="Miyata K."/>
            <person name="Fedorova E."/>
            <person name="Kohlen W."/>
            <person name="Bisseling T."/>
            <person name="Smit S."/>
            <person name="Geurts R."/>
        </authorList>
    </citation>
    <scope>NUCLEOTIDE SEQUENCE [LARGE SCALE GENOMIC DNA]</scope>
    <source>
        <strain evidence="3">cv. WU1-14</strain>
    </source>
</reference>
<dbReference type="PANTHER" id="PTHR33167">
    <property type="entry name" value="TRANSCRIPTION FACTOR, PUTATIVE (DUF863)-RELATED"/>
    <property type="match status" value="1"/>
</dbReference>
<keyword evidence="3" id="KW-1185">Reference proteome</keyword>
<name>A0A2P5D6R1_PARAD</name>
<feature type="region of interest" description="Disordered" evidence="1">
    <location>
        <begin position="807"/>
        <end position="838"/>
    </location>
</feature>
<organism evidence="2 3">
    <name type="scientific">Parasponia andersonii</name>
    <name type="common">Sponia andersonii</name>
    <dbReference type="NCBI Taxonomy" id="3476"/>
    <lineage>
        <taxon>Eukaryota</taxon>
        <taxon>Viridiplantae</taxon>
        <taxon>Streptophyta</taxon>
        <taxon>Embryophyta</taxon>
        <taxon>Tracheophyta</taxon>
        <taxon>Spermatophyta</taxon>
        <taxon>Magnoliopsida</taxon>
        <taxon>eudicotyledons</taxon>
        <taxon>Gunneridae</taxon>
        <taxon>Pentapetalae</taxon>
        <taxon>rosids</taxon>
        <taxon>fabids</taxon>
        <taxon>Rosales</taxon>
        <taxon>Cannabaceae</taxon>
        <taxon>Parasponia</taxon>
    </lineage>
</organism>
<feature type="compositionally biased region" description="Basic and acidic residues" evidence="1">
    <location>
        <begin position="677"/>
        <end position="688"/>
    </location>
</feature>
<dbReference type="OrthoDB" id="630817at2759"/>
<dbReference type="Proteomes" id="UP000237105">
    <property type="component" value="Unassembled WGS sequence"/>
</dbReference>
<dbReference type="InterPro" id="IPR008581">
    <property type="entry name" value="DUF863_pln"/>
</dbReference>
<feature type="region of interest" description="Disordered" evidence="1">
    <location>
        <begin position="876"/>
        <end position="903"/>
    </location>
</feature>
<sequence length="955" mass="106454">MGANLQYNSYLPGYYSAANLSLDANRSTWPLNFDDKISESGNYCNGFLSSDYLLAYNKEVLKQTMLKHETIFKDQIQELHRLYRRQRELMGEIRRNELDKHYLRLEASHSNTGFFQTSSEHFPKTFQVPRCPLINPADSRISVSGSQKIQPPLSSVQVKNIQTCTPYPAKFDACSEDFQLLESKNKKFGKKLLDLQLSAVEYIDSEDKDLLESETVSEMAEVSSYSVKSSPQVVYTSDVKSFFGSKVLNSFFHAATESPASILEKQKQSADLEEAASLSTSFMGPTSQSKLVCSEQARKTKSGFQYSLEDSIQNTQKRPDLGPSMNFILAETQRKGERQSHHDRAGNLSSFSEFLRKDLEQVRQPPMFHQGNQTAFIERTIYDLESSRRNSAPSNDTHDGSRGAFPLRIFKDHGSQTNMTDSESCIMTWRKVSDSGRNPVAVQALPCFNTSVPLDKRRKSSIGRPELAGDSKSMPDKHGLTEHKGSISIQSSNDINLNSRPCSFSSEFVVSRSIQATQGVEKRGYSVGEFAWLGKDKSGHGTSTQVESLSLEIEAKKVEENDLREMIPESHDSSRSYIFGHHSLSGSNPSKTCQNQCEVVKRKGEDRVLDLNSACDSVPESEIELTADKHIVEHGVGRKHVGFGCLIDLNSSINEAESSQELSHTEEIDLDAPASPENKECSPPRGESDENQVETPLLLSGQEDADLPDELTRIAAEAIVSISSSRSESSVQKITLEHLEASSHDSLHWFAGIVSSVLTDPVSEFGSFSTTKKNENCEELLPDGIDYFEAMTLTLTETKVEEYCCKSNGSKEEETGTSSSPSQLRKGRTRRGRQRKDFQTEILPSLASLSRYEVTEDLQTIGGLMEAAGTHWETGSMRYGARNGYSRGRKRSSVSGSNAAVGCSDESMLKKHNSNNKLEKEERSVLCWGKVTRRRRGQRCPVRVSNPHLILSQVQ</sequence>
<dbReference type="AlphaFoldDB" id="A0A2P5D6R1"/>
<protein>
    <submittedName>
        <fullName evidence="2">Uncharacterized protein</fullName>
    </submittedName>
</protein>
<evidence type="ECO:0000313" key="3">
    <source>
        <dbReference type="Proteomes" id="UP000237105"/>
    </source>
</evidence>
<feature type="region of interest" description="Disordered" evidence="1">
    <location>
        <begin position="657"/>
        <end position="693"/>
    </location>
</feature>
<dbReference type="EMBL" id="JXTB01000059">
    <property type="protein sequence ID" value="PON68908.1"/>
    <property type="molecule type" value="Genomic_DNA"/>
</dbReference>
<gene>
    <name evidence="2" type="ORF">PanWU01x14_092250</name>
</gene>
<accession>A0A2P5D6R1</accession>
<evidence type="ECO:0000256" key="1">
    <source>
        <dbReference type="SAM" id="MobiDB-lite"/>
    </source>
</evidence>
<dbReference type="Pfam" id="PF05904">
    <property type="entry name" value="DUF863"/>
    <property type="match status" value="2"/>
</dbReference>
<feature type="compositionally biased region" description="Basic and acidic residues" evidence="1">
    <location>
        <begin position="467"/>
        <end position="482"/>
    </location>
</feature>
<comment type="caution">
    <text evidence="2">The sequence shown here is derived from an EMBL/GenBank/DDBJ whole genome shotgun (WGS) entry which is preliminary data.</text>
</comment>
<dbReference type="PANTHER" id="PTHR33167:SF18">
    <property type="entry name" value="GB|AAF67766.1"/>
    <property type="match status" value="1"/>
</dbReference>
<dbReference type="STRING" id="3476.A0A2P5D6R1"/>